<reference evidence="6 7" key="1">
    <citation type="journal article" date="2020" name="Biotechnol. Biofuels">
        <title>New insights from the biogas microbiome by comprehensive genome-resolved metagenomics of nearly 1600 species originating from multiple anaerobic digesters.</title>
        <authorList>
            <person name="Campanaro S."/>
            <person name="Treu L."/>
            <person name="Rodriguez-R L.M."/>
            <person name="Kovalovszki A."/>
            <person name="Ziels R.M."/>
            <person name="Maus I."/>
            <person name="Zhu X."/>
            <person name="Kougias P.G."/>
            <person name="Basile A."/>
            <person name="Luo G."/>
            <person name="Schluter A."/>
            <person name="Konstantinidis K.T."/>
            <person name="Angelidaki I."/>
        </authorList>
    </citation>
    <scope>NUCLEOTIDE SEQUENCE [LARGE SCALE GENOMIC DNA]</scope>
    <source>
        <strain evidence="6">AS06rmzACSIP_256</strain>
    </source>
</reference>
<dbReference type="InterPro" id="IPR000688">
    <property type="entry name" value="HypA/HybF"/>
</dbReference>
<feature type="binding site" evidence="5">
    <location>
        <position position="89"/>
    </location>
    <ligand>
        <name>Zn(2+)</name>
        <dbReference type="ChEBI" id="CHEBI:29105"/>
    </ligand>
</feature>
<evidence type="ECO:0000313" key="7">
    <source>
        <dbReference type="Proteomes" id="UP000536534"/>
    </source>
</evidence>
<evidence type="ECO:0000256" key="1">
    <source>
        <dbReference type="ARBA" id="ARBA00010748"/>
    </source>
</evidence>
<dbReference type="AlphaFoldDB" id="A0A7X7LWV2"/>
<dbReference type="GO" id="GO:0051604">
    <property type="term" value="P:protein maturation"/>
    <property type="evidence" value="ECO:0007669"/>
    <property type="project" value="InterPro"/>
</dbReference>
<dbReference type="PANTHER" id="PTHR34535:SF3">
    <property type="entry name" value="HYDROGENASE MATURATION FACTOR HYPA"/>
    <property type="match status" value="1"/>
</dbReference>
<evidence type="ECO:0000256" key="5">
    <source>
        <dbReference type="HAMAP-Rule" id="MF_00213"/>
    </source>
</evidence>
<dbReference type="Proteomes" id="UP000536534">
    <property type="component" value="Unassembled WGS sequence"/>
</dbReference>
<dbReference type="EMBL" id="JAAYYV010000214">
    <property type="protein sequence ID" value="NLF54351.1"/>
    <property type="molecule type" value="Genomic_DNA"/>
</dbReference>
<gene>
    <name evidence="5" type="primary">hypA</name>
    <name evidence="6" type="ORF">GX576_08165</name>
</gene>
<accession>A0A7X7LWV2</accession>
<dbReference type="OrthoDB" id="288014at2"/>
<name>A0A7X7LWV2_9RHOO</name>
<keyword evidence="4 5" id="KW-0862">Zinc</keyword>
<dbReference type="Gene3D" id="3.30.2320.80">
    <property type="match status" value="1"/>
</dbReference>
<sequence length="113" mass="12151">MHELSLAENAIAIIEDAARRECFARVRIVRVELGALSCVEPEALRFAFASASLGSCAEGARLEILAVAGEGLCEACGARAPMETVYDLCPRCGIRPLKVLCGAEMRIRDLDVE</sequence>
<dbReference type="PIRSF" id="PIRSF004761">
    <property type="entry name" value="Hydrgn_mat_HypA"/>
    <property type="match status" value="1"/>
</dbReference>
<comment type="function">
    <text evidence="5">Involved in the maturation of [NiFe] hydrogenases. Required for nickel insertion into the metal center of the hydrogenase.</text>
</comment>
<evidence type="ECO:0000256" key="3">
    <source>
        <dbReference type="ARBA" id="ARBA00022723"/>
    </source>
</evidence>
<dbReference type="Pfam" id="PF01155">
    <property type="entry name" value="HypA"/>
    <property type="match status" value="1"/>
</dbReference>
<feature type="binding site" evidence="5">
    <location>
        <position position="76"/>
    </location>
    <ligand>
        <name>Zn(2+)</name>
        <dbReference type="ChEBI" id="CHEBI:29105"/>
    </ligand>
</feature>
<dbReference type="PROSITE" id="PS01249">
    <property type="entry name" value="HYPA"/>
    <property type="match status" value="1"/>
</dbReference>
<dbReference type="RefSeq" id="WP_068806861.1">
    <property type="nucleotide sequence ID" value="NZ_MBFM01000003.1"/>
</dbReference>
<dbReference type="HAMAP" id="MF_00213">
    <property type="entry name" value="HypA_HybF"/>
    <property type="match status" value="1"/>
</dbReference>
<dbReference type="GO" id="GO:0008270">
    <property type="term" value="F:zinc ion binding"/>
    <property type="evidence" value="ECO:0007669"/>
    <property type="project" value="UniProtKB-UniRule"/>
</dbReference>
<feature type="binding site" evidence="5">
    <location>
        <position position="92"/>
    </location>
    <ligand>
        <name>Zn(2+)</name>
        <dbReference type="ChEBI" id="CHEBI:29105"/>
    </ligand>
</feature>
<evidence type="ECO:0000313" key="6">
    <source>
        <dbReference type="EMBL" id="NLF54351.1"/>
    </source>
</evidence>
<keyword evidence="3 5" id="KW-0479">Metal-binding</keyword>
<dbReference type="PANTHER" id="PTHR34535">
    <property type="entry name" value="HYDROGENASE MATURATION FACTOR HYPA"/>
    <property type="match status" value="1"/>
</dbReference>
<proteinExistence type="inferred from homology"/>
<feature type="binding site" evidence="5">
    <location>
        <position position="2"/>
    </location>
    <ligand>
        <name>Ni(2+)</name>
        <dbReference type="ChEBI" id="CHEBI:49786"/>
    </ligand>
</feature>
<feature type="binding site" evidence="5">
    <location>
        <position position="73"/>
    </location>
    <ligand>
        <name>Zn(2+)</name>
        <dbReference type="ChEBI" id="CHEBI:29105"/>
    </ligand>
</feature>
<protein>
    <recommendedName>
        <fullName evidence="5">Hydrogenase maturation factor HypA</fullName>
    </recommendedName>
</protein>
<comment type="similarity">
    <text evidence="1 5">Belongs to the HypA/HybF family.</text>
</comment>
<evidence type="ECO:0000256" key="4">
    <source>
        <dbReference type="ARBA" id="ARBA00022833"/>
    </source>
</evidence>
<dbReference type="GO" id="GO:0016151">
    <property type="term" value="F:nickel cation binding"/>
    <property type="evidence" value="ECO:0007669"/>
    <property type="project" value="UniProtKB-UniRule"/>
</dbReference>
<keyword evidence="2 5" id="KW-0533">Nickel</keyword>
<organism evidence="6 7">
    <name type="scientific">Thauera phenolivorans</name>
    <dbReference type="NCBI Taxonomy" id="1792543"/>
    <lineage>
        <taxon>Bacteria</taxon>
        <taxon>Pseudomonadati</taxon>
        <taxon>Pseudomonadota</taxon>
        <taxon>Betaproteobacteria</taxon>
        <taxon>Rhodocyclales</taxon>
        <taxon>Zoogloeaceae</taxon>
        <taxon>Thauera</taxon>
    </lineage>
</organism>
<dbReference type="InterPro" id="IPR020538">
    <property type="entry name" value="Hydgase_Ni_incorp_HypA/HybF_CS"/>
</dbReference>
<comment type="caution">
    <text evidence="6">The sequence shown here is derived from an EMBL/GenBank/DDBJ whole genome shotgun (WGS) entry which is preliminary data.</text>
</comment>
<evidence type="ECO:0000256" key="2">
    <source>
        <dbReference type="ARBA" id="ARBA00022596"/>
    </source>
</evidence>